<feature type="region of interest" description="Disordered" evidence="1">
    <location>
        <begin position="943"/>
        <end position="979"/>
    </location>
</feature>
<name>A0AAU9WXI8_9CNID</name>
<dbReference type="Pfam" id="PF15253">
    <property type="entry name" value="STIL_N"/>
    <property type="match status" value="1"/>
</dbReference>
<feature type="region of interest" description="Disordered" evidence="1">
    <location>
        <begin position="879"/>
        <end position="904"/>
    </location>
</feature>
<feature type="compositionally biased region" description="Basic and acidic residues" evidence="1">
    <location>
        <begin position="654"/>
        <end position="668"/>
    </location>
</feature>
<reference evidence="3 4" key="1">
    <citation type="submission" date="2022-05" db="EMBL/GenBank/DDBJ databases">
        <authorList>
            <consortium name="Genoscope - CEA"/>
            <person name="William W."/>
        </authorList>
    </citation>
    <scope>NUCLEOTIDE SEQUENCE [LARGE SCALE GENOMIC DNA]</scope>
</reference>
<feature type="region of interest" description="Disordered" evidence="1">
    <location>
        <begin position="394"/>
        <end position="446"/>
    </location>
</feature>
<evidence type="ECO:0000313" key="3">
    <source>
        <dbReference type="EMBL" id="CAH3129476.1"/>
    </source>
</evidence>
<feature type="region of interest" description="Disordered" evidence="1">
    <location>
        <begin position="471"/>
        <end position="502"/>
    </location>
</feature>
<feature type="compositionally biased region" description="Polar residues" evidence="1">
    <location>
        <begin position="483"/>
        <end position="495"/>
    </location>
</feature>
<accession>A0AAU9WXI8</accession>
<dbReference type="GO" id="GO:0007224">
    <property type="term" value="P:smoothened signaling pathway"/>
    <property type="evidence" value="ECO:0007669"/>
    <property type="project" value="TreeGrafter"/>
</dbReference>
<dbReference type="GO" id="GO:0031023">
    <property type="term" value="P:microtubule organizing center organization"/>
    <property type="evidence" value="ECO:0007669"/>
    <property type="project" value="TreeGrafter"/>
</dbReference>
<dbReference type="InterPro" id="IPR057731">
    <property type="entry name" value="STIL_N"/>
</dbReference>
<feature type="compositionally biased region" description="Polar residues" evidence="1">
    <location>
        <begin position="962"/>
        <end position="977"/>
    </location>
</feature>
<feature type="compositionally biased region" description="Basic and acidic residues" evidence="1">
    <location>
        <begin position="888"/>
        <end position="897"/>
    </location>
</feature>
<evidence type="ECO:0000259" key="2">
    <source>
        <dbReference type="Pfam" id="PF15253"/>
    </source>
</evidence>
<feature type="region of interest" description="Disordered" evidence="1">
    <location>
        <begin position="1103"/>
        <end position="1123"/>
    </location>
</feature>
<dbReference type="PANTHER" id="PTHR15128">
    <property type="entry name" value="TAL1 SCL INTERRUPTING LOCUS"/>
    <property type="match status" value="1"/>
</dbReference>
<protein>
    <recommendedName>
        <fullName evidence="2">STIL N-terminal domain-containing protein</fullName>
    </recommendedName>
</protein>
<gene>
    <name evidence="3" type="ORF">PMEA_00013969</name>
</gene>
<proteinExistence type="predicted"/>
<dbReference type="Proteomes" id="UP001159428">
    <property type="component" value="Unassembled WGS sequence"/>
</dbReference>
<dbReference type="GO" id="GO:0071539">
    <property type="term" value="P:protein localization to centrosome"/>
    <property type="evidence" value="ECO:0007669"/>
    <property type="project" value="TreeGrafter"/>
</dbReference>
<evidence type="ECO:0000256" key="1">
    <source>
        <dbReference type="SAM" id="MobiDB-lite"/>
    </source>
</evidence>
<feature type="compositionally biased region" description="Basic and acidic residues" evidence="1">
    <location>
        <begin position="1103"/>
        <end position="1118"/>
    </location>
</feature>
<feature type="region of interest" description="Disordered" evidence="1">
    <location>
        <begin position="515"/>
        <end position="535"/>
    </location>
</feature>
<feature type="compositionally biased region" description="Basic and acidic residues" evidence="1">
    <location>
        <begin position="398"/>
        <end position="408"/>
    </location>
</feature>
<comment type="caution">
    <text evidence="3">The sequence shown here is derived from an EMBL/GenBank/DDBJ whole genome shotgun (WGS) entry which is preliminary data.</text>
</comment>
<feature type="domain" description="STIL N-terminal" evidence="2">
    <location>
        <begin position="51"/>
        <end position="399"/>
    </location>
</feature>
<dbReference type="GO" id="GO:0007052">
    <property type="term" value="P:mitotic spindle organization"/>
    <property type="evidence" value="ECO:0007669"/>
    <property type="project" value="TreeGrafter"/>
</dbReference>
<dbReference type="GO" id="GO:0005815">
    <property type="term" value="C:microtubule organizing center"/>
    <property type="evidence" value="ECO:0007669"/>
    <property type="project" value="TreeGrafter"/>
</dbReference>
<feature type="compositionally biased region" description="Basic and acidic residues" evidence="1">
    <location>
        <begin position="1051"/>
        <end position="1076"/>
    </location>
</feature>
<dbReference type="EMBL" id="CALNXJ010000024">
    <property type="protein sequence ID" value="CAH3129476.1"/>
    <property type="molecule type" value="Genomic_DNA"/>
</dbReference>
<dbReference type="PANTHER" id="PTHR15128:SF0">
    <property type="entry name" value="SCL-INTERRUPTING LOCUS PROTEIN"/>
    <property type="match status" value="1"/>
</dbReference>
<feature type="region of interest" description="Disordered" evidence="1">
    <location>
        <begin position="1051"/>
        <end position="1077"/>
    </location>
</feature>
<feature type="compositionally biased region" description="Polar residues" evidence="1">
    <location>
        <begin position="669"/>
        <end position="679"/>
    </location>
</feature>
<dbReference type="InterPro" id="IPR026123">
    <property type="entry name" value="STIL"/>
</dbReference>
<feature type="region of interest" description="Disordered" evidence="1">
    <location>
        <begin position="617"/>
        <end position="679"/>
    </location>
</feature>
<feature type="compositionally biased region" description="Low complexity" evidence="1">
    <location>
        <begin position="945"/>
        <end position="961"/>
    </location>
</feature>
<evidence type="ECO:0000313" key="4">
    <source>
        <dbReference type="Proteomes" id="UP001159428"/>
    </source>
</evidence>
<keyword evidence="4" id="KW-1185">Reference proteome</keyword>
<organism evidence="3 4">
    <name type="scientific">Pocillopora meandrina</name>
    <dbReference type="NCBI Taxonomy" id="46732"/>
    <lineage>
        <taxon>Eukaryota</taxon>
        <taxon>Metazoa</taxon>
        <taxon>Cnidaria</taxon>
        <taxon>Anthozoa</taxon>
        <taxon>Hexacorallia</taxon>
        <taxon>Scleractinia</taxon>
        <taxon>Astrocoeniina</taxon>
        <taxon>Pocilloporidae</taxon>
        <taxon>Pocillopora</taxon>
    </lineage>
</organism>
<feature type="region of interest" description="Disordered" evidence="1">
    <location>
        <begin position="1296"/>
        <end position="1320"/>
    </location>
</feature>
<feature type="region of interest" description="Disordered" evidence="1">
    <location>
        <begin position="1009"/>
        <end position="1037"/>
    </location>
</feature>
<sequence length="1332" mass="148804">MNCMHRQTVDQLLSFFPSKRDKYDKEQDYLRMQRNGVTLQPLNFPATQSILWNRTAQGDTEILHVTTKRNVRLYINEKTLHLARRHANQTKSSNECFLVGSISVDSKEDSIDVTVDRFDPGREVVVKQGTGKVKRKVPTTVVPGDQIVPITLIQGLSGAENSVTHTVEEFQRAFQVQFSRISSQETVNLSHLVSLKVCCHSHGDTDEIIFNVNCGVITMGTRLCATPVAAVPIIPTALARNLSGPLRLSEVQGIPKYGYLTMDHTRKLLLLLESDPKAVSLPLLGIWVSGIYNIHHPFIWACCLRFLHSAALQQRVFAPPNSFLLLLYSPVKSTPEFWECRQDQGRPEVKMFEYHSCYENLHLETPLGSSSTEPLCFELFPAPEGMGRSHFEQAMQNWEKEQRTTRLGEDEDLSPRNQPLPLMREGPEEEEFTPVPRPSPSPHPQNFQLVAKTSLSLSFDVEATADTSEQGFANQKILPNPKQCVQGSKLQSPQDQENDHTKSISSVGLVKGKKLAAKNSREVNSPSREPLRPILAPNHTHSRVMMTKQTHPSLPQKRHLSQGLVQSVSTQRVTSALHHKNQRPQHALAEVTSAKSKRDGKQVFLEQVDVVHGTEVGKDNHQQNTNPVMVAKPQGSKSADHEKLHSFTGQGEVSSKHKVEGNKGKPFDQRQSIRSADNRNNPKLVNQIQKSCLETVFEGETPDGTLNQSKDERQPELQIIEENFPTNNKLCREENAGVILDQDEETVQGNVQELRSSTEKGFYVHSPDSREHIFEEFTSGSVVSENVPLQSQEKERLTPKANEEDNDIQKHQQLFQEDAKVAGNITAMTRKESSTSVEGSTLPDPYQLLMRQEAQLRELQEQIKLLLQQQNAQLLPTPNALLTPPRSPHLESCHGNDRSPNSSPISMVTACTNTGASLLFGTPLKFIGKRSAATSPIKEKDLNLSRRTLSSSSQIASEMSSQTDQVNSKQSHQSNLPANPDELANQVIEIDDPSQTLASSLQAVDIPSFVDSPSGLTSPSSNDRAEGGGMETNFTSPVLGESASILIEQRQKEYKSRSKDQELVGGNDDKNGESNHDGLLQINERQFYDNLLDQVKNILDHQVQEHHTSEDSPKKSVLKEPTTPYYATREEVVMATMGELKKLKASPPGAKDELTENHVSSLPKQWPFHKSASLSNIPDQPNISYFSLSVDDTLDEVFSEADFKYLTDDQKHELRQINSCGKSHSRHRAFTFDNDISRSPMDYTWNNLSMATQQYLGKYCLAPQHPTISEGQHGPTMATKSKRTSACDSELFNSETFRGCEAPPPTPEPAPKDENTSNILDITRLKKLPKLI</sequence>